<organism evidence="2 3">
    <name type="scientific">Ilex paraguariensis</name>
    <name type="common">yerba mate</name>
    <dbReference type="NCBI Taxonomy" id="185542"/>
    <lineage>
        <taxon>Eukaryota</taxon>
        <taxon>Viridiplantae</taxon>
        <taxon>Streptophyta</taxon>
        <taxon>Embryophyta</taxon>
        <taxon>Tracheophyta</taxon>
        <taxon>Spermatophyta</taxon>
        <taxon>Magnoliopsida</taxon>
        <taxon>eudicotyledons</taxon>
        <taxon>Gunneridae</taxon>
        <taxon>Pentapetalae</taxon>
        <taxon>asterids</taxon>
        <taxon>campanulids</taxon>
        <taxon>Aquifoliales</taxon>
        <taxon>Aquifoliaceae</taxon>
        <taxon>Ilex</taxon>
    </lineage>
</organism>
<reference evidence="2 3" key="1">
    <citation type="submission" date="2024-02" db="EMBL/GenBank/DDBJ databases">
        <authorList>
            <person name="Vignale AGUSTIN F."/>
            <person name="Sosa J E."/>
            <person name="Modenutti C."/>
        </authorList>
    </citation>
    <scope>NUCLEOTIDE SEQUENCE [LARGE SCALE GENOMIC DNA]</scope>
</reference>
<proteinExistence type="predicted"/>
<protein>
    <submittedName>
        <fullName evidence="2">Uncharacterized protein</fullName>
    </submittedName>
</protein>
<feature type="non-terminal residue" evidence="2">
    <location>
        <position position="56"/>
    </location>
</feature>
<dbReference type="AlphaFoldDB" id="A0ABC8SPX0"/>
<keyword evidence="3" id="KW-1185">Reference proteome</keyword>
<name>A0ABC8SPX0_9AQUA</name>
<evidence type="ECO:0000313" key="2">
    <source>
        <dbReference type="EMBL" id="CAK9159199.1"/>
    </source>
</evidence>
<accession>A0ABC8SPX0</accession>
<feature type="compositionally biased region" description="Basic and acidic residues" evidence="1">
    <location>
        <begin position="33"/>
        <end position="47"/>
    </location>
</feature>
<feature type="region of interest" description="Disordered" evidence="1">
    <location>
        <begin position="30"/>
        <end position="56"/>
    </location>
</feature>
<evidence type="ECO:0000256" key="1">
    <source>
        <dbReference type="SAM" id="MobiDB-lite"/>
    </source>
</evidence>
<sequence>MAEKRVWHYSARRPIMEGARDAIPRTIRACTNRPKDRAEAATLDRARRSNNNGASK</sequence>
<evidence type="ECO:0000313" key="3">
    <source>
        <dbReference type="Proteomes" id="UP001642360"/>
    </source>
</evidence>
<gene>
    <name evidence="2" type="ORF">ILEXP_LOCUS27895</name>
</gene>
<dbReference type="Proteomes" id="UP001642360">
    <property type="component" value="Unassembled WGS sequence"/>
</dbReference>
<comment type="caution">
    <text evidence="2">The sequence shown here is derived from an EMBL/GenBank/DDBJ whole genome shotgun (WGS) entry which is preliminary data.</text>
</comment>
<dbReference type="EMBL" id="CAUOFW020003323">
    <property type="protein sequence ID" value="CAK9159199.1"/>
    <property type="molecule type" value="Genomic_DNA"/>
</dbReference>